<reference evidence="2 3" key="1">
    <citation type="submission" date="2023-07" db="EMBL/GenBank/DDBJ databases">
        <title>Sequencing the genomes of 1000 actinobacteria strains.</title>
        <authorList>
            <person name="Klenk H.-P."/>
        </authorList>
    </citation>
    <scope>NUCLEOTIDE SEQUENCE [LARGE SCALE GENOMIC DNA]</scope>
    <source>
        <strain evidence="2 3">DSM 46740</strain>
    </source>
</reference>
<dbReference type="Proteomes" id="UP001225356">
    <property type="component" value="Unassembled WGS sequence"/>
</dbReference>
<evidence type="ECO:0000313" key="2">
    <source>
        <dbReference type="EMBL" id="MDP9842064.1"/>
    </source>
</evidence>
<comment type="caution">
    <text evidence="2">The sequence shown here is derived from an EMBL/GenBank/DDBJ whole genome shotgun (WGS) entry which is preliminary data.</text>
</comment>
<gene>
    <name evidence="2" type="ORF">J2853_001275</name>
</gene>
<proteinExistence type="predicted"/>
<accession>A0ABT9Q7Z2</accession>
<evidence type="ECO:0000259" key="1">
    <source>
        <dbReference type="Pfam" id="PF05598"/>
    </source>
</evidence>
<feature type="domain" description="Transposase InsH N-terminal" evidence="1">
    <location>
        <begin position="9"/>
        <end position="83"/>
    </location>
</feature>
<keyword evidence="3" id="KW-1185">Reference proteome</keyword>
<organism evidence="2 3">
    <name type="scientific">Streptosporangium lutulentum</name>
    <dbReference type="NCBI Taxonomy" id="1461250"/>
    <lineage>
        <taxon>Bacteria</taxon>
        <taxon>Bacillati</taxon>
        <taxon>Actinomycetota</taxon>
        <taxon>Actinomycetes</taxon>
        <taxon>Streptosporangiales</taxon>
        <taxon>Streptosporangiaceae</taxon>
        <taxon>Streptosporangium</taxon>
    </lineage>
</organism>
<dbReference type="Pfam" id="PF05598">
    <property type="entry name" value="DUF772"/>
    <property type="match status" value="1"/>
</dbReference>
<sequence>MRVRDELGLLFDDEEFAELFPVRGGPGLSPGMLALVSVLQFAEGLSDRQAADAVRGRIDWKYGPALELTDPGFNFSVLSEFPDRLIRGGIGQVRAQAGVAREDFTVDWDGHRVTCPPRSDERLLV</sequence>
<protein>
    <submittedName>
        <fullName evidence="2">Transposase</fullName>
    </submittedName>
</protein>
<dbReference type="EMBL" id="JAUSQU010000001">
    <property type="protein sequence ID" value="MDP9842064.1"/>
    <property type="molecule type" value="Genomic_DNA"/>
</dbReference>
<name>A0ABT9Q7Z2_9ACTN</name>
<dbReference type="InterPro" id="IPR008490">
    <property type="entry name" value="Transposase_InsH_N"/>
</dbReference>
<evidence type="ECO:0000313" key="3">
    <source>
        <dbReference type="Proteomes" id="UP001225356"/>
    </source>
</evidence>